<keyword evidence="7 8" id="KW-0472">Membrane</keyword>
<evidence type="ECO:0000256" key="4">
    <source>
        <dbReference type="ARBA" id="ARBA00022692"/>
    </source>
</evidence>
<feature type="transmembrane region" description="Helical" evidence="8">
    <location>
        <begin position="89"/>
        <end position="107"/>
    </location>
</feature>
<dbReference type="GO" id="GO:0009306">
    <property type="term" value="P:protein secretion"/>
    <property type="evidence" value="ECO:0007669"/>
    <property type="project" value="InterPro"/>
</dbReference>
<dbReference type="InterPro" id="IPR006135">
    <property type="entry name" value="T3SS_substrate_exporter"/>
</dbReference>
<evidence type="ECO:0000256" key="7">
    <source>
        <dbReference type="ARBA" id="ARBA00023136"/>
    </source>
</evidence>
<dbReference type="KEGG" id="pseo:OM33_17710"/>
<dbReference type="STRING" id="1348114.OM33_17710"/>
<comment type="subcellular location">
    <subcellularLocation>
        <location evidence="1">Cell membrane</location>
        <topology evidence="1">Multi-pass membrane protein</topology>
    </subcellularLocation>
</comment>
<evidence type="ECO:0000313" key="10">
    <source>
        <dbReference type="Proteomes" id="UP000030341"/>
    </source>
</evidence>
<comment type="similarity">
    <text evidence="2">Belongs to the type III secretion exporter family.</text>
</comment>
<dbReference type="InterPro" id="IPR006307">
    <property type="entry name" value="BsaZ-like"/>
</dbReference>
<keyword evidence="5 8" id="KW-1133">Transmembrane helix</keyword>
<dbReference type="eggNOG" id="COG4792">
    <property type="taxonomic scope" value="Bacteria"/>
</dbReference>
<reference evidence="9 10" key="1">
    <citation type="submission" date="2014-11" db="EMBL/GenBank/DDBJ databases">
        <title>Complete Genome Sequence of Pseudoalteromonas sp. Strain OCN003 Isolated from Kaneohe Bay, Oahu, Hawaii.</title>
        <authorList>
            <person name="Beurmann S."/>
            <person name="Videau P."/>
            <person name="Ushijima B."/>
            <person name="Smith A.M."/>
            <person name="Aeby G.S."/>
            <person name="Callahan S.M."/>
            <person name="Belcaid M."/>
        </authorList>
    </citation>
    <scope>NUCLEOTIDE SEQUENCE [LARGE SCALE GENOMIC DNA]</scope>
    <source>
        <strain evidence="9 10">OCN003</strain>
    </source>
</reference>
<keyword evidence="3" id="KW-1003">Cell membrane</keyword>
<feature type="transmembrane region" description="Helical" evidence="8">
    <location>
        <begin position="143"/>
        <end position="161"/>
    </location>
</feature>
<dbReference type="Proteomes" id="UP000030341">
    <property type="component" value="Chromosome 2"/>
</dbReference>
<dbReference type="GO" id="GO:0005886">
    <property type="term" value="C:plasma membrane"/>
    <property type="evidence" value="ECO:0007669"/>
    <property type="project" value="UniProtKB-SubCell"/>
</dbReference>
<dbReference type="InterPro" id="IPR029025">
    <property type="entry name" value="T3SS_substrate_exporter_C"/>
</dbReference>
<keyword evidence="10" id="KW-1185">Reference proteome</keyword>
<evidence type="ECO:0000256" key="3">
    <source>
        <dbReference type="ARBA" id="ARBA00022475"/>
    </source>
</evidence>
<evidence type="ECO:0000256" key="6">
    <source>
        <dbReference type="ARBA" id="ARBA00023026"/>
    </source>
</evidence>
<proteinExistence type="inferred from homology"/>
<dbReference type="PANTHER" id="PTHR30531">
    <property type="entry name" value="FLAGELLAR BIOSYNTHETIC PROTEIN FLHB"/>
    <property type="match status" value="1"/>
</dbReference>
<keyword evidence="6" id="KW-0843">Virulence</keyword>
<dbReference type="Gene3D" id="3.40.1690.10">
    <property type="entry name" value="secretion proteins EscU"/>
    <property type="match status" value="1"/>
</dbReference>
<evidence type="ECO:0000256" key="1">
    <source>
        <dbReference type="ARBA" id="ARBA00004651"/>
    </source>
</evidence>
<dbReference type="HOGENOM" id="CLU_041013_1_3_6"/>
<dbReference type="Gene3D" id="6.10.250.2080">
    <property type="match status" value="1"/>
</dbReference>
<dbReference type="RefSeq" id="WP_040135557.1">
    <property type="nucleotide sequence ID" value="NZ_CP009889.1"/>
</dbReference>
<evidence type="ECO:0000256" key="8">
    <source>
        <dbReference type="SAM" id="Phobius"/>
    </source>
</evidence>
<accession>A0A0A7EJR5</accession>
<evidence type="ECO:0000313" key="9">
    <source>
        <dbReference type="EMBL" id="AIY66925.1"/>
    </source>
</evidence>
<dbReference type="AlphaFoldDB" id="A0A0A7EJR5"/>
<protein>
    <submittedName>
        <fullName evidence="9">Uncharacterized protein</fullName>
    </submittedName>
</protein>
<dbReference type="PRINTS" id="PR00950">
    <property type="entry name" value="TYPE3IMSPROT"/>
</dbReference>
<dbReference type="SUPFAM" id="SSF160544">
    <property type="entry name" value="EscU C-terminal domain-like"/>
    <property type="match status" value="1"/>
</dbReference>
<dbReference type="EMBL" id="CP009889">
    <property type="protein sequence ID" value="AIY66925.1"/>
    <property type="molecule type" value="Genomic_DNA"/>
</dbReference>
<dbReference type="NCBIfam" id="TIGR01404">
    <property type="entry name" value="FlhB_rel_III"/>
    <property type="match status" value="1"/>
</dbReference>
<sequence length="362" mass="41179">MSEKTEQPTPKKLKDAKKDGQVAKSKEIVSLAMLLAVMGYFYIFGTVLLEQIMTLFSLPTHFYDRVDNHTFNQTIGQILLLFLLQTMKMLAPLLSIVFLTGIISNLVQSGWIMSAKPIKPELKKISPKEGAKKIFSFKNLMEFIKSLIKIIVLSYTAYFILTNEMKTLMAIPHCGAACAFTLSGSLVFKLILYCLGVFIFLAAADYLLEMKQHKKQLMMSHDEVKREYKEMEGSPEIKGRRKQLHQELMEEQVEARVKSSDVIVTNPTRIAVGLKYDATAAPLPYVTIKGELLSAKKIRTIAEKHGVPVIRQKYLARGLFAKVEMDNFITEEYIEAVADIIRFVRSLDNNHSEEIESDDIYY</sequence>
<evidence type="ECO:0000256" key="5">
    <source>
        <dbReference type="ARBA" id="ARBA00022989"/>
    </source>
</evidence>
<keyword evidence="4 8" id="KW-0812">Transmembrane</keyword>
<gene>
    <name evidence="9" type="ORF">OM33_17710</name>
</gene>
<evidence type="ECO:0000256" key="2">
    <source>
        <dbReference type="ARBA" id="ARBA00010690"/>
    </source>
</evidence>
<feature type="transmembrane region" description="Helical" evidence="8">
    <location>
        <begin position="190"/>
        <end position="208"/>
    </location>
</feature>
<name>A0A0A7EJR5_9GAMM</name>
<feature type="transmembrane region" description="Helical" evidence="8">
    <location>
        <begin position="28"/>
        <end position="49"/>
    </location>
</feature>
<dbReference type="PANTHER" id="PTHR30531:SF14">
    <property type="entry name" value="SURFACE PRESENTATION OF ANTIGENS PROTEIN SPAS"/>
    <property type="match status" value="1"/>
</dbReference>
<organism evidence="9 10">
    <name type="scientific">Pseudoalteromonas piratica</name>
    <dbReference type="NCBI Taxonomy" id="1348114"/>
    <lineage>
        <taxon>Bacteria</taxon>
        <taxon>Pseudomonadati</taxon>
        <taxon>Pseudomonadota</taxon>
        <taxon>Gammaproteobacteria</taxon>
        <taxon>Alteromonadales</taxon>
        <taxon>Pseudoalteromonadaceae</taxon>
        <taxon>Pseudoalteromonas</taxon>
    </lineage>
</organism>
<dbReference type="Pfam" id="PF01312">
    <property type="entry name" value="Bac_export_2"/>
    <property type="match status" value="1"/>
</dbReference>